<evidence type="ECO:0000313" key="3">
    <source>
        <dbReference type="Proteomes" id="UP000662814"/>
    </source>
</evidence>
<dbReference type="InterPro" id="IPR008927">
    <property type="entry name" value="6-PGluconate_DH-like_C_sf"/>
</dbReference>
<dbReference type="EMBL" id="CP061169">
    <property type="protein sequence ID" value="QPZ37966.1"/>
    <property type="molecule type" value="Genomic_DNA"/>
</dbReference>
<name>A0ABX6YHT2_9MICO</name>
<dbReference type="Pfam" id="PF08125">
    <property type="entry name" value="Mannitol_dh_C"/>
    <property type="match status" value="1"/>
</dbReference>
<feature type="domain" description="Mannitol dehydrogenase C-terminal" evidence="1">
    <location>
        <begin position="4"/>
        <end position="142"/>
    </location>
</feature>
<dbReference type="Gene3D" id="1.10.1040.10">
    <property type="entry name" value="N-(1-d-carboxylethyl)-l-norvaline Dehydrogenase, domain 2"/>
    <property type="match status" value="1"/>
</dbReference>
<dbReference type="InterPro" id="IPR050988">
    <property type="entry name" value="Mannitol_DH/Oxidoreductase"/>
</dbReference>
<dbReference type="PANTHER" id="PTHR43362">
    <property type="entry name" value="MANNITOL DEHYDROGENASE DSF1-RELATED"/>
    <property type="match status" value="1"/>
</dbReference>
<gene>
    <name evidence="2" type="ORF">HCR76_14320</name>
</gene>
<keyword evidence="3" id="KW-1185">Reference proteome</keyword>
<evidence type="ECO:0000259" key="1">
    <source>
        <dbReference type="Pfam" id="PF08125"/>
    </source>
</evidence>
<dbReference type="SUPFAM" id="SSF48179">
    <property type="entry name" value="6-phosphogluconate dehydrogenase C-terminal domain-like"/>
    <property type="match status" value="1"/>
</dbReference>
<proteinExistence type="predicted"/>
<evidence type="ECO:0000313" key="2">
    <source>
        <dbReference type="EMBL" id="QPZ37966.1"/>
    </source>
</evidence>
<dbReference type="PANTHER" id="PTHR43362:SF1">
    <property type="entry name" value="MANNITOL DEHYDROGENASE 2-RELATED"/>
    <property type="match status" value="1"/>
</dbReference>
<accession>A0ABX6YHT2</accession>
<sequence length="162" mass="18308">MRRMNTDATPTLKPVPGLDIEKYKPQLIERFSNPGIRDTVARLCAESSDRISKWLLPVVRDQLAMPEPHVRFAAAIVASWARYAEGVDEQGGPIDVVDRLKERVMAAAQRYPNDKHAFLRDKELFGDLIDQPVFVEAYDRVLSSLHEVGARETLRMLLGHAS</sequence>
<reference evidence="2 3" key="1">
    <citation type="submission" date="2020-12" db="EMBL/GenBank/DDBJ databases">
        <title>Microbacterium sp. HY060.</title>
        <authorList>
            <person name="Zhou J."/>
        </authorList>
    </citation>
    <scope>NUCLEOTIDE SEQUENCE [LARGE SCALE GENOMIC DNA]</scope>
    <source>
        <strain evidence="2 3">HY60</strain>
    </source>
</reference>
<organism evidence="2 3">
    <name type="scientific">Paramicrobacterium chengjingii</name>
    <dbReference type="NCBI Taxonomy" id="2769067"/>
    <lineage>
        <taxon>Bacteria</taxon>
        <taxon>Bacillati</taxon>
        <taxon>Actinomycetota</taxon>
        <taxon>Actinomycetes</taxon>
        <taxon>Micrococcales</taxon>
        <taxon>Microbacteriaceae</taxon>
        <taxon>Paramicrobacterium</taxon>
    </lineage>
</organism>
<dbReference type="InterPro" id="IPR013118">
    <property type="entry name" value="Mannitol_DH_C"/>
</dbReference>
<dbReference type="Proteomes" id="UP000662814">
    <property type="component" value="Chromosome"/>
</dbReference>
<protein>
    <recommendedName>
        <fullName evidence="1">Mannitol dehydrogenase C-terminal domain-containing protein</fullName>
    </recommendedName>
</protein>
<dbReference type="InterPro" id="IPR013328">
    <property type="entry name" value="6PGD_dom2"/>
</dbReference>